<keyword evidence="3 4" id="KW-0732">Signal</keyword>
<dbReference type="Proteomes" id="UP000181956">
    <property type="component" value="Chromosome I"/>
</dbReference>
<evidence type="ECO:0000256" key="2">
    <source>
        <dbReference type="ARBA" id="ARBA00022448"/>
    </source>
</evidence>
<dbReference type="Gene3D" id="3.10.105.10">
    <property type="entry name" value="Dipeptide-binding Protein, Domain 3"/>
    <property type="match status" value="1"/>
</dbReference>
<dbReference type="STRING" id="412690.SAMN04489834_0883"/>
<protein>
    <submittedName>
        <fullName evidence="6">Peptide/nickel transport system substrate-binding protein</fullName>
    </submittedName>
</protein>
<feature type="signal peptide" evidence="4">
    <location>
        <begin position="1"/>
        <end position="26"/>
    </location>
</feature>
<dbReference type="SUPFAM" id="SSF53850">
    <property type="entry name" value="Periplasmic binding protein-like II"/>
    <property type="match status" value="1"/>
</dbReference>
<accession>A0A1H1PIZ5</accession>
<evidence type="ECO:0000256" key="1">
    <source>
        <dbReference type="ARBA" id="ARBA00005695"/>
    </source>
</evidence>
<evidence type="ECO:0000256" key="3">
    <source>
        <dbReference type="ARBA" id="ARBA00022729"/>
    </source>
</evidence>
<name>A0A1H1PIZ5_9MICO</name>
<evidence type="ECO:0000256" key="4">
    <source>
        <dbReference type="SAM" id="SignalP"/>
    </source>
</evidence>
<dbReference type="Pfam" id="PF00496">
    <property type="entry name" value="SBP_bac_5"/>
    <property type="match status" value="1"/>
</dbReference>
<dbReference type="PANTHER" id="PTHR30290:SF9">
    <property type="entry name" value="OLIGOPEPTIDE-BINDING PROTEIN APPA"/>
    <property type="match status" value="1"/>
</dbReference>
<dbReference type="PANTHER" id="PTHR30290">
    <property type="entry name" value="PERIPLASMIC BINDING COMPONENT OF ABC TRANSPORTER"/>
    <property type="match status" value="1"/>
</dbReference>
<evidence type="ECO:0000313" key="6">
    <source>
        <dbReference type="EMBL" id="SDS11216.1"/>
    </source>
</evidence>
<keyword evidence="7" id="KW-1185">Reference proteome</keyword>
<proteinExistence type="inferred from homology"/>
<feature type="domain" description="Solute-binding protein family 5" evidence="5">
    <location>
        <begin position="85"/>
        <end position="406"/>
    </location>
</feature>
<dbReference type="EMBL" id="LT629742">
    <property type="protein sequence ID" value="SDS11216.1"/>
    <property type="molecule type" value="Genomic_DNA"/>
</dbReference>
<organism evidence="6 7">
    <name type="scientific">Microterricola viridarii</name>
    <dbReference type="NCBI Taxonomy" id="412690"/>
    <lineage>
        <taxon>Bacteria</taxon>
        <taxon>Bacillati</taxon>
        <taxon>Actinomycetota</taxon>
        <taxon>Actinomycetes</taxon>
        <taxon>Micrococcales</taxon>
        <taxon>Microbacteriaceae</taxon>
        <taxon>Microterricola</taxon>
    </lineage>
</organism>
<evidence type="ECO:0000259" key="5">
    <source>
        <dbReference type="Pfam" id="PF00496"/>
    </source>
</evidence>
<dbReference type="RefSeq" id="WP_172829636.1">
    <property type="nucleotide sequence ID" value="NZ_LT629742.1"/>
</dbReference>
<dbReference type="GO" id="GO:1904680">
    <property type="term" value="F:peptide transmembrane transporter activity"/>
    <property type="evidence" value="ECO:0007669"/>
    <property type="project" value="TreeGrafter"/>
</dbReference>
<feature type="chain" id="PRO_5039054227" evidence="4">
    <location>
        <begin position="27"/>
        <end position="521"/>
    </location>
</feature>
<dbReference type="GO" id="GO:0015833">
    <property type="term" value="P:peptide transport"/>
    <property type="evidence" value="ECO:0007669"/>
    <property type="project" value="TreeGrafter"/>
</dbReference>
<dbReference type="Gene3D" id="3.40.190.10">
    <property type="entry name" value="Periplasmic binding protein-like II"/>
    <property type="match status" value="1"/>
</dbReference>
<dbReference type="PROSITE" id="PS51257">
    <property type="entry name" value="PROKAR_LIPOPROTEIN"/>
    <property type="match status" value="1"/>
</dbReference>
<dbReference type="InterPro" id="IPR000914">
    <property type="entry name" value="SBP_5_dom"/>
</dbReference>
<sequence>MNKSTFDWVRRAAAVAVTGTLVVALAGCSAAGGAGTAAGSSTLTIAQEADMAPSGFDPIAYSAGQQQMFSAAYNSLLSIQPDGSVGPGLASAWEFNEDGTVLTLTLAEGVTFSDESALTADLVVANFERRTDPALQAYSGFAAGGDAEMVSVEAPDAGTVVITFAAPQFAVVSTLANVPGMILGQSALDDPTLLKAAPVGSGPYVLDTAKTVKASTYTFVRNEASTETADYPFDTIVFRPILDPQARANALISGQVDAGVMKSSSVDLLESKDIGVAQIGGTMVSLIQFDKNGTSVPEMADERVRQAIQLSIDRDRLVELLHVGDTAQRNALPSASAGWSKDVDAAWKRDVPKAKALLAEAGYPNGFSFEILSSPDTQADLETIQTDLAEAGITLEIRPAASTQEAFDAVKTTAMGHIPIDWSNPLGIMYGVVLGFANSQGGDDEQLRAATGALAGAQTDDARDEALQALNARLVEAGWLYPLYEPLLNIGYNPKKLNPVEFPGQQSIPLLSAFTPVTAAQ</sequence>
<keyword evidence="2" id="KW-0813">Transport</keyword>
<gene>
    <name evidence="6" type="ORF">SAMN04489834_0883</name>
</gene>
<reference evidence="7" key="1">
    <citation type="submission" date="2016-10" db="EMBL/GenBank/DDBJ databases">
        <authorList>
            <person name="Varghese N."/>
            <person name="Submissions S."/>
        </authorList>
    </citation>
    <scope>NUCLEOTIDE SEQUENCE [LARGE SCALE GENOMIC DNA]</scope>
    <source>
        <strain evidence="7">DSM 21772</strain>
    </source>
</reference>
<comment type="similarity">
    <text evidence="1">Belongs to the bacterial solute-binding protein 5 family.</text>
</comment>
<dbReference type="AlphaFoldDB" id="A0A1H1PIZ5"/>
<dbReference type="InterPro" id="IPR039424">
    <property type="entry name" value="SBP_5"/>
</dbReference>
<evidence type="ECO:0000313" key="7">
    <source>
        <dbReference type="Proteomes" id="UP000181956"/>
    </source>
</evidence>